<dbReference type="PROSITE" id="PS50011">
    <property type="entry name" value="PROTEIN_KINASE_DOM"/>
    <property type="match status" value="1"/>
</dbReference>
<feature type="region of interest" description="Disordered" evidence="1">
    <location>
        <begin position="210"/>
        <end position="235"/>
    </location>
</feature>
<proteinExistence type="predicted"/>
<name>A0A8J5LQD4_ZINOF</name>
<reference evidence="5 6" key="1">
    <citation type="submission" date="2020-08" db="EMBL/GenBank/DDBJ databases">
        <title>Plant Genome Project.</title>
        <authorList>
            <person name="Zhang R.-G."/>
        </authorList>
    </citation>
    <scope>NUCLEOTIDE SEQUENCE [LARGE SCALE GENOMIC DNA]</scope>
    <source>
        <tissue evidence="5">Rhizome</tissue>
    </source>
</reference>
<keyword evidence="2" id="KW-0812">Transmembrane</keyword>
<dbReference type="AlphaFoldDB" id="A0A8J5LQD4"/>
<dbReference type="GO" id="GO:0005524">
    <property type="term" value="F:ATP binding"/>
    <property type="evidence" value="ECO:0007669"/>
    <property type="project" value="InterPro"/>
</dbReference>
<evidence type="ECO:0000313" key="6">
    <source>
        <dbReference type="Proteomes" id="UP000734854"/>
    </source>
</evidence>
<dbReference type="Gene3D" id="1.10.510.10">
    <property type="entry name" value="Transferase(Phosphotransferase) domain 1"/>
    <property type="match status" value="1"/>
</dbReference>
<organism evidence="5 6">
    <name type="scientific">Zingiber officinale</name>
    <name type="common">Ginger</name>
    <name type="synonym">Amomum zingiber</name>
    <dbReference type="NCBI Taxonomy" id="94328"/>
    <lineage>
        <taxon>Eukaryota</taxon>
        <taxon>Viridiplantae</taxon>
        <taxon>Streptophyta</taxon>
        <taxon>Embryophyta</taxon>
        <taxon>Tracheophyta</taxon>
        <taxon>Spermatophyta</taxon>
        <taxon>Magnoliopsida</taxon>
        <taxon>Liliopsida</taxon>
        <taxon>Zingiberales</taxon>
        <taxon>Zingiberaceae</taxon>
        <taxon>Zingiber</taxon>
    </lineage>
</organism>
<dbReference type="InterPro" id="IPR046959">
    <property type="entry name" value="PRK1-6/SRF4-like"/>
</dbReference>
<dbReference type="GO" id="GO:0004672">
    <property type="term" value="F:protein kinase activity"/>
    <property type="evidence" value="ECO:0007669"/>
    <property type="project" value="InterPro"/>
</dbReference>
<dbReference type="SUPFAM" id="SSF52058">
    <property type="entry name" value="L domain-like"/>
    <property type="match status" value="1"/>
</dbReference>
<dbReference type="EMBL" id="JACMSC010000004">
    <property type="protein sequence ID" value="KAG6525615.1"/>
    <property type="molecule type" value="Genomic_DNA"/>
</dbReference>
<keyword evidence="6" id="KW-1185">Reference proteome</keyword>
<sequence>MDSLLFLFLPVLFNCVPYSVHCQQQLYHNERNDLLLLRDSLSSTRSLHDNWTGPPCHRDRSRWFGIECSDFKVVTISLSGIQLTGSLPPTALQNVLHLTALNLSGNALHGALPTLHGLVRLRSVALAENRFSGSIPEEFTSLLDLERLELQDNALSGAVPSLAQGRLAALNLSYNFLEGSIPRSLAARGFDASSFEHNPGLCGRPLRKPCHEETETPSMPPAVTSGARPATWMNSPSGRNKEVGSWLLVLVAAGAAGLAFAVVLCLMSYSNSRRHAADKAKAEAGAEAEAEGPGMAFIITTKTIQQAKKKITDLSFSKIDKATFNLDDLLRSPAMVIGTGQIGNTFKVTLDSNEVVVVKRLKSMLALTKKELHKQMELLGKLRHENLVEIIAFHFSNDEKLIIYEYIVGNSLFHLLHENRGEARVPLKWSARLNIVKGIAQGLAFLHQCMPIRDKVPHANLKSSNIIIPSHLNHQPKLTDYGFHSVLPPSLANRLSIAKVPEYLHGRKLTPKADVYCFGLLVLEIVTGRVPSEGEEDLPKWVKLTVNNNWSSDLLDLEIVAETERHQEMLKLTRIALACTEVEPEQRPVMTDVVKRIEEIILTSSGR</sequence>
<feature type="signal peptide" evidence="3">
    <location>
        <begin position="1"/>
        <end position="22"/>
    </location>
</feature>
<dbReference type="Proteomes" id="UP000734854">
    <property type="component" value="Unassembled WGS sequence"/>
</dbReference>
<dbReference type="Pfam" id="PF00069">
    <property type="entry name" value="Pkinase"/>
    <property type="match status" value="1"/>
</dbReference>
<feature type="transmembrane region" description="Helical" evidence="2">
    <location>
        <begin position="246"/>
        <end position="269"/>
    </location>
</feature>
<evidence type="ECO:0000256" key="2">
    <source>
        <dbReference type="SAM" id="Phobius"/>
    </source>
</evidence>
<evidence type="ECO:0000313" key="5">
    <source>
        <dbReference type="EMBL" id="KAG6525615.1"/>
    </source>
</evidence>
<keyword evidence="2" id="KW-0472">Membrane</keyword>
<accession>A0A8J5LQD4</accession>
<keyword evidence="3" id="KW-0732">Signal</keyword>
<comment type="caution">
    <text evidence="5">The sequence shown here is derived from an EMBL/GenBank/DDBJ whole genome shotgun (WGS) entry which is preliminary data.</text>
</comment>
<evidence type="ECO:0000256" key="1">
    <source>
        <dbReference type="SAM" id="MobiDB-lite"/>
    </source>
</evidence>
<dbReference type="PANTHER" id="PTHR48007:SF40">
    <property type="entry name" value="SERINE-THREONINE_TYROSINE-PROTEIN KINASE CATALYTIC DOMAIN-CONTAINING PROTEIN"/>
    <property type="match status" value="1"/>
</dbReference>
<feature type="chain" id="PRO_5035326500" description="Protein kinase domain-containing protein" evidence="3">
    <location>
        <begin position="23"/>
        <end position="607"/>
    </location>
</feature>
<dbReference type="InterPro" id="IPR032675">
    <property type="entry name" value="LRR_dom_sf"/>
</dbReference>
<dbReference type="InterPro" id="IPR000719">
    <property type="entry name" value="Prot_kinase_dom"/>
</dbReference>
<gene>
    <name evidence="5" type="ORF">ZIOFF_015577</name>
</gene>
<dbReference type="InterPro" id="IPR011009">
    <property type="entry name" value="Kinase-like_dom_sf"/>
</dbReference>
<keyword evidence="2" id="KW-1133">Transmembrane helix</keyword>
<dbReference type="SUPFAM" id="SSF56112">
    <property type="entry name" value="Protein kinase-like (PK-like)"/>
    <property type="match status" value="1"/>
</dbReference>
<dbReference type="Gene3D" id="3.80.10.10">
    <property type="entry name" value="Ribonuclease Inhibitor"/>
    <property type="match status" value="1"/>
</dbReference>
<feature type="domain" description="Protein kinase" evidence="4">
    <location>
        <begin position="331"/>
        <end position="601"/>
    </location>
</feature>
<protein>
    <recommendedName>
        <fullName evidence="4">Protein kinase domain-containing protein</fullName>
    </recommendedName>
</protein>
<evidence type="ECO:0000256" key="3">
    <source>
        <dbReference type="SAM" id="SignalP"/>
    </source>
</evidence>
<dbReference type="Gene3D" id="3.30.200.20">
    <property type="entry name" value="Phosphorylase Kinase, domain 1"/>
    <property type="match status" value="1"/>
</dbReference>
<evidence type="ECO:0000259" key="4">
    <source>
        <dbReference type="PROSITE" id="PS50011"/>
    </source>
</evidence>
<dbReference type="PANTHER" id="PTHR48007">
    <property type="entry name" value="LEUCINE-RICH REPEAT RECEPTOR-LIKE PROTEIN KINASE PXC1"/>
    <property type="match status" value="1"/>
</dbReference>